<keyword evidence="1" id="KW-0812">Transmembrane</keyword>
<dbReference type="PANTHER" id="PTHR31170">
    <property type="entry name" value="BNAC04G53230D PROTEIN"/>
    <property type="match status" value="1"/>
</dbReference>
<dbReference type="EMBL" id="JAUESC010000384">
    <property type="protein sequence ID" value="KAK0582664.1"/>
    <property type="molecule type" value="Genomic_DNA"/>
</dbReference>
<keyword evidence="3" id="KW-1185">Reference proteome</keyword>
<dbReference type="InterPro" id="IPR004158">
    <property type="entry name" value="DUF247_pln"/>
</dbReference>
<comment type="caution">
    <text evidence="2">The sequence shown here is derived from an EMBL/GenBank/DDBJ whole genome shotgun (WGS) entry which is preliminary data.</text>
</comment>
<reference evidence="2" key="2">
    <citation type="submission" date="2023-06" db="EMBL/GenBank/DDBJ databases">
        <authorList>
            <person name="Swenson N.G."/>
            <person name="Wegrzyn J.L."/>
            <person name="Mcevoy S.L."/>
        </authorList>
    </citation>
    <scope>NUCLEOTIDE SEQUENCE</scope>
    <source>
        <strain evidence="2">NS2018</strain>
        <tissue evidence="2">Leaf</tissue>
    </source>
</reference>
<keyword evidence="1" id="KW-0472">Membrane</keyword>
<sequence length="430" mass="50274">MAENDHRSREWSTFGIDQENNLEEILEPGPNCCIYRVPQYLRKINEEAYTPSLISIGPLHYGRRELMRMENQKRRYWSKFDQRVNAQKLEEFKTYIQSQEQCIRDHYSVSSTLPSLEYVAMILRDAVFIIELIMRKYYDTCDFLLKPPLVISIKNDLLLLENQIPYFVLNNLYTFCFPSREGDPSFFLLSLNFFYGILIFKQLSSSTLLVEQPEVKHFTDLLRVALVMKFQPAVQSKVDIIYDLPTATKLNESGLEFKGIEDKCLFDIRMVKRKHGKWLSCFEVNELQIPRNEIDDSTEVLLRNLMALEMFHYPTQSHICNYAFLMDYLIDTVKDVDLLAEKGIIANYVGDNEAIAKMFNRLCSNIPVTDSCYYDVVEKMKAHYKYPWNHAKATLKSVYFNNLWTGTATVAAAFLLILTVIQTICSIMQH</sequence>
<proteinExistence type="predicted"/>
<gene>
    <name evidence="2" type="ORF">LWI29_028301</name>
</gene>
<evidence type="ECO:0000313" key="2">
    <source>
        <dbReference type="EMBL" id="KAK0582664.1"/>
    </source>
</evidence>
<dbReference type="PANTHER" id="PTHR31170:SF9">
    <property type="entry name" value="PROTEIN, PUTATIVE (DUF247)-RELATED"/>
    <property type="match status" value="1"/>
</dbReference>
<organism evidence="2 3">
    <name type="scientific">Acer saccharum</name>
    <name type="common">Sugar maple</name>
    <dbReference type="NCBI Taxonomy" id="4024"/>
    <lineage>
        <taxon>Eukaryota</taxon>
        <taxon>Viridiplantae</taxon>
        <taxon>Streptophyta</taxon>
        <taxon>Embryophyta</taxon>
        <taxon>Tracheophyta</taxon>
        <taxon>Spermatophyta</taxon>
        <taxon>Magnoliopsida</taxon>
        <taxon>eudicotyledons</taxon>
        <taxon>Gunneridae</taxon>
        <taxon>Pentapetalae</taxon>
        <taxon>rosids</taxon>
        <taxon>malvids</taxon>
        <taxon>Sapindales</taxon>
        <taxon>Sapindaceae</taxon>
        <taxon>Hippocastanoideae</taxon>
        <taxon>Acereae</taxon>
        <taxon>Acer</taxon>
    </lineage>
</organism>
<protein>
    <submittedName>
        <fullName evidence="2">Uncharacterized protein</fullName>
    </submittedName>
</protein>
<evidence type="ECO:0000256" key="1">
    <source>
        <dbReference type="SAM" id="Phobius"/>
    </source>
</evidence>
<dbReference type="Pfam" id="PF03140">
    <property type="entry name" value="DUF247"/>
    <property type="match status" value="1"/>
</dbReference>
<dbReference type="AlphaFoldDB" id="A0AA39S0R1"/>
<feature type="transmembrane region" description="Helical" evidence="1">
    <location>
        <begin position="403"/>
        <end position="425"/>
    </location>
</feature>
<reference evidence="2" key="1">
    <citation type="journal article" date="2022" name="Plant J.">
        <title>Strategies of tolerance reflected in two North American maple genomes.</title>
        <authorList>
            <person name="McEvoy S.L."/>
            <person name="Sezen U.U."/>
            <person name="Trouern-Trend A."/>
            <person name="McMahon S.M."/>
            <person name="Schaberg P.G."/>
            <person name="Yang J."/>
            <person name="Wegrzyn J.L."/>
            <person name="Swenson N.G."/>
        </authorList>
    </citation>
    <scope>NUCLEOTIDE SEQUENCE</scope>
    <source>
        <strain evidence="2">NS2018</strain>
    </source>
</reference>
<keyword evidence="1" id="KW-1133">Transmembrane helix</keyword>
<evidence type="ECO:0000313" key="3">
    <source>
        <dbReference type="Proteomes" id="UP001168877"/>
    </source>
</evidence>
<name>A0AA39S0R1_ACESA</name>
<accession>A0AA39S0R1</accession>
<dbReference type="Proteomes" id="UP001168877">
    <property type="component" value="Unassembled WGS sequence"/>
</dbReference>